<evidence type="ECO:0000313" key="2">
    <source>
        <dbReference type="EMBL" id="KAJ7741965.1"/>
    </source>
</evidence>
<gene>
    <name evidence="2" type="ORF">DFH07DRAFT_777890</name>
</gene>
<name>A0AAD7IGV6_9AGAR</name>
<dbReference type="Proteomes" id="UP001215280">
    <property type="component" value="Unassembled WGS sequence"/>
</dbReference>
<sequence>MSSQPDDPTEVLISGPDITVIAYNISTTSIVYRLPSLERERLLCEYRTSFHAAAHNQSCQTSYDLGCQYLKNLHEVQQATLQANEDSDTNSIVSKDSGPPPLEDSAISNDSGPPLEPTSPSNSPVEIEVPASLDHQSSTPSSAANPEATEKWYAFWGKKVE</sequence>
<accession>A0AAD7IGV6</accession>
<dbReference type="EMBL" id="JARJLG010000120">
    <property type="protein sequence ID" value="KAJ7741965.1"/>
    <property type="molecule type" value="Genomic_DNA"/>
</dbReference>
<reference evidence="2" key="1">
    <citation type="submission" date="2023-03" db="EMBL/GenBank/DDBJ databases">
        <title>Massive genome expansion in bonnet fungi (Mycena s.s.) driven by repeated elements and novel gene families across ecological guilds.</title>
        <authorList>
            <consortium name="Lawrence Berkeley National Laboratory"/>
            <person name="Harder C.B."/>
            <person name="Miyauchi S."/>
            <person name="Viragh M."/>
            <person name="Kuo A."/>
            <person name="Thoen E."/>
            <person name="Andreopoulos B."/>
            <person name="Lu D."/>
            <person name="Skrede I."/>
            <person name="Drula E."/>
            <person name="Henrissat B."/>
            <person name="Morin E."/>
            <person name="Kohler A."/>
            <person name="Barry K."/>
            <person name="LaButti K."/>
            <person name="Morin E."/>
            <person name="Salamov A."/>
            <person name="Lipzen A."/>
            <person name="Mereny Z."/>
            <person name="Hegedus B."/>
            <person name="Baldrian P."/>
            <person name="Stursova M."/>
            <person name="Weitz H."/>
            <person name="Taylor A."/>
            <person name="Grigoriev I.V."/>
            <person name="Nagy L.G."/>
            <person name="Martin F."/>
            <person name="Kauserud H."/>
        </authorList>
    </citation>
    <scope>NUCLEOTIDE SEQUENCE</scope>
    <source>
        <strain evidence="2">CBHHK188m</strain>
    </source>
</reference>
<organism evidence="2 3">
    <name type="scientific">Mycena maculata</name>
    <dbReference type="NCBI Taxonomy" id="230809"/>
    <lineage>
        <taxon>Eukaryota</taxon>
        <taxon>Fungi</taxon>
        <taxon>Dikarya</taxon>
        <taxon>Basidiomycota</taxon>
        <taxon>Agaricomycotina</taxon>
        <taxon>Agaricomycetes</taxon>
        <taxon>Agaricomycetidae</taxon>
        <taxon>Agaricales</taxon>
        <taxon>Marasmiineae</taxon>
        <taxon>Mycenaceae</taxon>
        <taxon>Mycena</taxon>
    </lineage>
</organism>
<feature type="compositionally biased region" description="Polar residues" evidence="1">
    <location>
        <begin position="134"/>
        <end position="144"/>
    </location>
</feature>
<dbReference type="AlphaFoldDB" id="A0AAD7IGV6"/>
<keyword evidence="3" id="KW-1185">Reference proteome</keyword>
<protein>
    <submittedName>
        <fullName evidence="2">Uncharacterized protein</fullName>
    </submittedName>
</protein>
<feature type="region of interest" description="Disordered" evidence="1">
    <location>
        <begin position="82"/>
        <end position="149"/>
    </location>
</feature>
<comment type="caution">
    <text evidence="2">The sequence shown here is derived from an EMBL/GenBank/DDBJ whole genome shotgun (WGS) entry which is preliminary data.</text>
</comment>
<proteinExistence type="predicted"/>
<evidence type="ECO:0000256" key="1">
    <source>
        <dbReference type="SAM" id="MobiDB-lite"/>
    </source>
</evidence>
<evidence type="ECO:0000313" key="3">
    <source>
        <dbReference type="Proteomes" id="UP001215280"/>
    </source>
</evidence>
<feature type="compositionally biased region" description="Polar residues" evidence="1">
    <location>
        <begin position="82"/>
        <end position="94"/>
    </location>
</feature>